<evidence type="ECO:0000313" key="2">
    <source>
        <dbReference type="Proteomes" id="UP000032142"/>
    </source>
</evidence>
<dbReference type="AlphaFoldDB" id="A0A0B0MX34"/>
<sequence length="27" mass="3052">MSIIKIIHINNSTNDSRLTENVFAASY</sequence>
<evidence type="ECO:0000313" key="1">
    <source>
        <dbReference type="EMBL" id="KHG03506.1"/>
    </source>
</evidence>
<gene>
    <name evidence="1" type="ORF">F383_27608</name>
</gene>
<dbReference type="EMBL" id="JRRC01361894">
    <property type="protein sequence ID" value="KHG03506.1"/>
    <property type="molecule type" value="Genomic_DNA"/>
</dbReference>
<organism evidence="1 2">
    <name type="scientific">Gossypium arboreum</name>
    <name type="common">Tree cotton</name>
    <name type="synonym">Gossypium nanking</name>
    <dbReference type="NCBI Taxonomy" id="29729"/>
    <lineage>
        <taxon>Eukaryota</taxon>
        <taxon>Viridiplantae</taxon>
        <taxon>Streptophyta</taxon>
        <taxon>Embryophyta</taxon>
        <taxon>Tracheophyta</taxon>
        <taxon>Spermatophyta</taxon>
        <taxon>Magnoliopsida</taxon>
        <taxon>eudicotyledons</taxon>
        <taxon>Gunneridae</taxon>
        <taxon>Pentapetalae</taxon>
        <taxon>rosids</taxon>
        <taxon>malvids</taxon>
        <taxon>Malvales</taxon>
        <taxon>Malvaceae</taxon>
        <taxon>Malvoideae</taxon>
        <taxon>Gossypium</taxon>
    </lineage>
</organism>
<dbReference type="Proteomes" id="UP000032142">
    <property type="component" value="Unassembled WGS sequence"/>
</dbReference>
<keyword evidence="2" id="KW-1185">Reference proteome</keyword>
<proteinExistence type="predicted"/>
<reference evidence="2" key="1">
    <citation type="submission" date="2014-09" db="EMBL/GenBank/DDBJ databases">
        <authorList>
            <person name="Mudge J."/>
            <person name="Ramaraj T."/>
            <person name="Lindquist I.E."/>
            <person name="Bharti A.K."/>
            <person name="Sundararajan A."/>
            <person name="Cameron C.T."/>
            <person name="Woodward J.E."/>
            <person name="May G.D."/>
            <person name="Brubaker C."/>
            <person name="Broadhvest J."/>
            <person name="Wilkins T.A."/>
        </authorList>
    </citation>
    <scope>NUCLEOTIDE SEQUENCE</scope>
    <source>
        <strain evidence="2">cv. AKA8401</strain>
    </source>
</reference>
<name>A0A0B0MX34_GOSAR</name>
<accession>A0A0B0MX34</accession>
<comment type="caution">
    <text evidence="1">The sequence shown here is derived from an EMBL/GenBank/DDBJ whole genome shotgun (WGS) entry which is preliminary data.</text>
</comment>
<protein>
    <submittedName>
        <fullName evidence="1">Uncharacterized protein</fullName>
    </submittedName>
</protein>